<comment type="caution">
    <text evidence="2">The sequence shown here is derived from an EMBL/GenBank/DDBJ whole genome shotgun (WGS) entry which is preliminary data.</text>
</comment>
<dbReference type="Proteomes" id="UP000252254">
    <property type="component" value="Unassembled WGS sequence"/>
</dbReference>
<dbReference type="PANTHER" id="PTHR39164">
    <property type="entry name" value="PROTEIN CCDC"/>
    <property type="match status" value="1"/>
</dbReference>
<feature type="transmembrane region" description="Helical" evidence="1">
    <location>
        <begin position="35"/>
        <end position="52"/>
    </location>
</feature>
<dbReference type="PIRSF" id="PIRSF021441">
    <property type="entry name" value="DUF1453"/>
    <property type="match status" value="1"/>
</dbReference>
<dbReference type="InterPro" id="IPR031306">
    <property type="entry name" value="CcdC"/>
</dbReference>
<sequence length="157" mass="17885">MYLVIATTIIGLIMASTMIIIRAKVAKRPTNTKRILLPPVFMSTGAFMFVFPQFRVSTLEIAEAILVGMFFSIFLIKSTDLEIIDQEIYLKPSKYFIAILVGLLIVRLGLKWIVGSHISLGETSGIFFLLALGMIVTWRIAMYFKYRRLMQNVKLNQ</sequence>
<evidence type="ECO:0000313" key="3">
    <source>
        <dbReference type="Proteomes" id="UP000252254"/>
    </source>
</evidence>
<keyword evidence="3" id="KW-1185">Reference proteome</keyword>
<feature type="transmembrane region" description="Helical" evidence="1">
    <location>
        <begin position="126"/>
        <end position="144"/>
    </location>
</feature>
<dbReference type="EMBL" id="QNRI01000001">
    <property type="protein sequence ID" value="RBP01701.1"/>
    <property type="molecule type" value="Genomic_DNA"/>
</dbReference>
<keyword evidence="1" id="KW-0472">Membrane</keyword>
<keyword evidence="1" id="KW-0812">Transmembrane</keyword>
<organism evidence="2 3">
    <name type="scientific">Paraliobacillus ryukyuensis</name>
    <dbReference type="NCBI Taxonomy" id="200904"/>
    <lineage>
        <taxon>Bacteria</taxon>
        <taxon>Bacillati</taxon>
        <taxon>Bacillota</taxon>
        <taxon>Bacilli</taxon>
        <taxon>Bacillales</taxon>
        <taxon>Bacillaceae</taxon>
        <taxon>Paraliobacillus</taxon>
    </lineage>
</organism>
<name>A0A366EGX2_9BACI</name>
<dbReference type="STRING" id="200904.GCA_900168775_01667"/>
<dbReference type="Pfam" id="PF07301">
    <property type="entry name" value="DUF1453"/>
    <property type="match status" value="1"/>
</dbReference>
<dbReference type="InterPro" id="IPR058247">
    <property type="entry name" value="DUF1453"/>
</dbReference>
<protein>
    <submittedName>
        <fullName evidence="2">Membrane protein CcdC involved in cytochrome C biogenesis</fullName>
    </submittedName>
</protein>
<feature type="transmembrane region" description="Helical" evidence="1">
    <location>
        <begin position="96"/>
        <end position="114"/>
    </location>
</feature>
<keyword evidence="1" id="KW-1133">Transmembrane helix</keyword>
<dbReference type="OrthoDB" id="120091at2"/>
<evidence type="ECO:0000313" key="2">
    <source>
        <dbReference type="EMBL" id="RBP01701.1"/>
    </source>
</evidence>
<proteinExistence type="predicted"/>
<accession>A0A366EGX2</accession>
<evidence type="ECO:0000256" key="1">
    <source>
        <dbReference type="SAM" id="Phobius"/>
    </source>
</evidence>
<dbReference type="AlphaFoldDB" id="A0A366EGX2"/>
<feature type="transmembrane region" description="Helical" evidence="1">
    <location>
        <begin position="58"/>
        <end position="76"/>
    </location>
</feature>
<reference evidence="2 3" key="1">
    <citation type="submission" date="2018-06" db="EMBL/GenBank/DDBJ databases">
        <title>Genomic Encyclopedia of Type Strains, Phase IV (KMG-IV): sequencing the most valuable type-strain genomes for metagenomic binning, comparative biology and taxonomic classification.</title>
        <authorList>
            <person name="Goeker M."/>
        </authorList>
    </citation>
    <scope>NUCLEOTIDE SEQUENCE [LARGE SCALE GENOMIC DNA]</scope>
    <source>
        <strain evidence="2 3">DSM 15140</strain>
    </source>
</reference>
<dbReference type="PANTHER" id="PTHR39164:SF1">
    <property type="entry name" value="PROTEIN CCDC"/>
    <property type="match status" value="1"/>
</dbReference>
<feature type="transmembrane region" description="Helical" evidence="1">
    <location>
        <begin position="6"/>
        <end position="23"/>
    </location>
</feature>
<gene>
    <name evidence="2" type="ORF">DES48_101444</name>
</gene>